<gene>
    <name evidence="1" type="ORF">GCM10011410_13490</name>
</gene>
<protein>
    <submittedName>
        <fullName evidence="1">Uncharacterized protein</fullName>
    </submittedName>
</protein>
<evidence type="ECO:0000313" key="2">
    <source>
        <dbReference type="Proteomes" id="UP000641514"/>
    </source>
</evidence>
<accession>A0A916U6B5</accession>
<reference evidence="1" key="2">
    <citation type="submission" date="2020-09" db="EMBL/GenBank/DDBJ databases">
        <authorList>
            <person name="Sun Q."/>
            <person name="Zhou Y."/>
        </authorList>
    </citation>
    <scope>NUCLEOTIDE SEQUENCE</scope>
    <source>
        <strain evidence="1">CGMCC 1.15478</strain>
    </source>
</reference>
<sequence>MPLRFESCSMRVHGSADLIQHVLQFAGLLQDAGMVVMQVQGIFSAHTFIVPLVSSEYCTGRKVGAVTGVIFSEVR</sequence>
<comment type="caution">
    <text evidence="1">The sequence shown here is derived from an EMBL/GenBank/DDBJ whole genome shotgun (WGS) entry which is preliminary data.</text>
</comment>
<proteinExistence type="predicted"/>
<dbReference type="Proteomes" id="UP000641514">
    <property type="component" value="Unassembled WGS sequence"/>
</dbReference>
<organism evidence="1 2">
    <name type="scientific">Hoyosella rhizosphaerae</name>
    <dbReference type="NCBI Taxonomy" id="1755582"/>
    <lineage>
        <taxon>Bacteria</taxon>
        <taxon>Bacillati</taxon>
        <taxon>Actinomycetota</taxon>
        <taxon>Actinomycetes</taxon>
        <taxon>Mycobacteriales</taxon>
        <taxon>Hoyosellaceae</taxon>
        <taxon>Hoyosella</taxon>
    </lineage>
</organism>
<name>A0A916U6B5_9ACTN</name>
<keyword evidence="2" id="KW-1185">Reference proteome</keyword>
<reference evidence="1" key="1">
    <citation type="journal article" date="2014" name="Int. J. Syst. Evol. Microbiol.">
        <title>Complete genome sequence of Corynebacterium casei LMG S-19264T (=DSM 44701T), isolated from a smear-ripened cheese.</title>
        <authorList>
            <consortium name="US DOE Joint Genome Institute (JGI-PGF)"/>
            <person name="Walter F."/>
            <person name="Albersmeier A."/>
            <person name="Kalinowski J."/>
            <person name="Ruckert C."/>
        </authorList>
    </citation>
    <scope>NUCLEOTIDE SEQUENCE</scope>
    <source>
        <strain evidence="1">CGMCC 1.15478</strain>
    </source>
</reference>
<evidence type="ECO:0000313" key="1">
    <source>
        <dbReference type="EMBL" id="GGC62346.1"/>
    </source>
</evidence>
<dbReference type="EMBL" id="BMJH01000001">
    <property type="protein sequence ID" value="GGC62346.1"/>
    <property type="molecule type" value="Genomic_DNA"/>
</dbReference>
<dbReference type="AlphaFoldDB" id="A0A916U6B5"/>